<dbReference type="EMBL" id="JAMFLZ010000001">
    <property type="protein sequence ID" value="MCL6293575.1"/>
    <property type="molecule type" value="Genomic_DNA"/>
</dbReference>
<sequence>MNIILKIWIWITFIRNKETLPTESKIDSPKMEYETMSGSFIWEDEGLWECRNHHLQDAFKYVINHRMNLIVGPDNNVGVMRSKKFDKSIFKMAKKFFPNWIGFNNSRCSYDFELADRILRIKKVEKWGFDKLANE</sequence>
<keyword evidence="2" id="KW-1185">Reference proteome</keyword>
<name>A0ABT0QC75_9FLAO</name>
<dbReference type="RefSeq" id="WP_249971713.1">
    <property type="nucleotide sequence ID" value="NZ_JAMFLZ010000001.1"/>
</dbReference>
<dbReference type="Proteomes" id="UP001165381">
    <property type="component" value="Unassembled WGS sequence"/>
</dbReference>
<evidence type="ECO:0000313" key="1">
    <source>
        <dbReference type="EMBL" id="MCL6293575.1"/>
    </source>
</evidence>
<comment type="caution">
    <text evidence="1">The sequence shown here is derived from an EMBL/GenBank/DDBJ whole genome shotgun (WGS) entry which is preliminary data.</text>
</comment>
<proteinExistence type="predicted"/>
<organism evidence="1 2">
    <name type="scientific">Jejuia spongiicola</name>
    <dbReference type="NCBI Taxonomy" id="2942207"/>
    <lineage>
        <taxon>Bacteria</taxon>
        <taxon>Pseudomonadati</taxon>
        <taxon>Bacteroidota</taxon>
        <taxon>Flavobacteriia</taxon>
        <taxon>Flavobacteriales</taxon>
        <taxon>Flavobacteriaceae</taxon>
        <taxon>Jejuia</taxon>
    </lineage>
</organism>
<accession>A0ABT0QC75</accession>
<evidence type="ECO:0000313" key="2">
    <source>
        <dbReference type="Proteomes" id="UP001165381"/>
    </source>
</evidence>
<protein>
    <submittedName>
        <fullName evidence="1">Uncharacterized protein</fullName>
    </submittedName>
</protein>
<gene>
    <name evidence="1" type="ORF">M3P09_01130</name>
</gene>
<reference evidence="1" key="1">
    <citation type="submission" date="2022-05" db="EMBL/GenBank/DDBJ databases">
        <authorList>
            <person name="Park J.-S."/>
        </authorList>
    </citation>
    <scope>NUCLEOTIDE SEQUENCE</scope>
    <source>
        <strain evidence="1">2012CJ34-3</strain>
    </source>
</reference>